<accession>A0A5J5FVF0</accession>
<evidence type="ECO:0000313" key="2">
    <source>
        <dbReference type="EMBL" id="KAA8997620.1"/>
    </source>
</evidence>
<dbReference type="PROSITE" id="PS51257">
    <property type="entry name" value="PROKAR_LIPOPROTEIN"/>
    <property type="match status" value="1"/>
</dbReference>
<proteinExistence type="predicted"/>
<evidence type="ECO:0008006" key="4">
    <source>
        <dbReference type="Google" id="ProtNLM"/>
    </source>
</evidence>
<feature type="signal peptide" evidence="1">
    <location>
        <begin position="1"/>
        <end position="23"/>
    </location>
</feature>
<keyword evidence="1" id="KW-0732">Signal</keyword>
<dbReference type="Proteomes" id="UP000335415">
    <property type="component" value="Unassembled WGS sequence"/>
</dbReference>
<reference evidence="2 3" key="1">
    <citation type="submission" date="2019-09" db="EMBL/GenBank/DDBJ databases">
        <authorList>
            <person name="Li Y."/>
        </authorList>
    </citation>
    <scope>NUCLEOTIDE SEQUENCE [LARGE SCALE GENOMIC DNA]</scope>
    <source>
        <strain evidence="2 3">L3-3HA</strain>
    </source>
</reference>
<gene>
    <name evidence="2" type="ORF">FJU30_17750</name>
</gene>
<name>A0A5J5FVF0_9GAMM</name>
<sequence length="242" mass="27035">MKSITIVVSMLLSLLMLTGCTLYQWQTNPVNEKKYVKKVVFTDNVVASFRWHDLKISSEGAGDNKVALPADGIGFSGEKYIYFLTKGADALEPLDKYMQKYHFVSGYSADALQFELTRKTDAQTDGAFSDAVLIKIEKDKRQFTPDEIAEISRLGFSDGKKSYYKYIEISGVFIDKRRIKSDLQQPETFSQSYKIEFYTNEMETSFSALNLVGNAISTPLTLAGDIIIVPVGLAVMAASPNH</sequence>
<dbReference type="RefSeq" id="WP_150436319.1">
    <property type="nucleotide sequence ID" value="NZ_VYKJ01000010.1"/>
</dbReference>
<dbReference type="OrthoDB" id="6623844at2"/>
<protein>
    <recommendedName>
        <fullName evidence="4">Lipoprotein</fullName>
    </recommendedName>
</protein>
<dbReference type="AlphaFoldDB" id="A0A5J5FVF0"/>
<comment type="caution">
    <text evidence="2">The sequence shown here is derived from an EMBL/GenBank/DDBJ whole genome shotgun (WGS) entry which is preliminary data.</text>
</comment>
<organism evidence="2 3">
    <name type="scientific">Affinibrenneria salicis</name>
    <dbReference type="NCBI Taxonomy" id="2590031"/>
    <lineage>
        <taxon>Bacteria</taxon>
        <taxon>Pseudomonadati</taxon>
        <taxon>Pseudomonadota</taxon>
        <taxon>Gammaproteobacteria</taxon>
        <taxon>Enterobacterales</taxon>
        <taxon>Pectobacteriaceae</taxon>
        <taxon>Affinibrenneria</taxon>
    </lineage>
</organism>
<evidence type="ECO:0000256" key="1">
    <source>
        <dbReference type="SAM" id="SignalP"/>
    </source>
</evidence>
<keyword evidence="3" id="KW-1185">Reference proteome</keyword>
<dbReference type="EMBL" id="VYKJ01000010">
    <property type="protein sequence ID" value="KAA8997620.1"/>
    <property type="molecule type" value="Genomic_DNA"/>
</dbReference>
<evidence type="ECO:0000313" key="3">
    <source>
        <dbReference type="Proteomes" id="UP000335415"/>
    </source>
</evidence>
<feature type="chain" id="PRO_5023861257" description="Lipoprotein" evidence="1">
    <location>
        <begin position="24"/>
        <end position="242"/>
    </location>
</feature>